<comment type="similarity">
    <text evidence="2 6">Belongs to the LDH/MDH superfamily. LDH family.</text>
</comment>
<comment type="pathway">
    <text evidence="1 6">Fermentation; pyruvate fermentation to lactate; (S)-lactate from pyruvate: step 1/1.</text>
</comment>
<gene>
    <name evidence="6" type="primary">ldh</name>
    <name evidence="11" type="ORF">HNP76_000707</name>
</gene>
<evidence type="ECO:0000313" key="11">
    <source>
        <dbReference type="EMBL" id="MBB5225363.1"/>
    </source>
</evidence>
<dbReference type="AlphaFoldDB" id="A0A7W8LLH7"/>
<proteinExistence type="inferred from homology"/>
<protein>
    <recommendedName>
        <fullName evidence="3 6">L-lactate dehydrogenase</fullName>
        <shortName evidence="6">L-LDH</shortName>
        <ecNumber evidence="3 6">1.1.1.27</ecNumber>
    </recommendedName>
</protein>
<dbReference type="PANTHER" id="PTHR43128">
    <property type="entry name" value="L-2-HYDROXYCARBOXYLATE DEHYDROGENASE (NAD(P)(+))"/>
    <property type="match status" value="1"/>
</dbReference>
<dbReference type="GO" id="GO:0006089">
    <property type="term" value="P:lactate metabolic process"/>
    <property type="evidence" value="ECO:0007669"/>
    <property type="project" value="TreeGrafter"/>
</dbReference>
<feature type="binding site" evidence="6">
    <location>
        <position position="149"/>
    </location>
    <ligand>
        <name>NAD(+)</name>
        <dbReference type="ChEBI" id="CHEBI:57540"/>
    </ligand>
</feature>
<dbReference type="SUPFAM" id="SSF56327">
    <property type="entry name" value="LDH C-terminal domain-like"/>
    <property type="match status" value="1"/>
</dbReference>
<dbReference type="Gene3D" id="3.90.110.10">
    <property type="entry name" value="Lactate dehydrogenase/glycoside hydrolase, family 4, C-terminal"/>
    <property type="match status" value="1"/>
</dbReference>
<feature type="domain" description="Lactate/malate dehydrogenase N-terminal" evidence="9">
    <location>
        <begin position="7"/>
        <end position="147"/>
    </location>
</feature>
<dbReference type="NCBIfam" id="TIGR01771">
    <property type="entry name" value="L-LDH-NAD"/>
    <property type="match status" value="1"/>
</dbReference>
<feature type="active site" description="Proton acceptor" evidence="6 7">
    <location>
        <position position="181"/>
    </location>
</feature>
<evidence type="ECO:0000256" key="8">
    <source>
        <dbReference type="PIRSR" id="PIRSR000102-3"/>
    </source>
</evidence>
<keyword evidence="5 6" id="KW-0520">NAD</keyword>
<feature type="binding site" evidence="6">
    <location>
        <position position="236"/>
    </location>
    <ligand>
        <name>substrate</name>
    </ligand>
</feature>
<dbReference type="InterPro" id="IPR022383">
    <property type="entry name" value="Lactate/malate_DH_C"/>
</dbReference>
<feature type="binding site" evidence="6">
    <location>
        <position position="94"/>
    </location>
    <ligand>
        <name>substrate</name>
    </ligand>
</feature>
<comment type="catalytic activity">
    <reaction evidence="6">
        <text>(S)-lactate + NAD(+) = pyruvate + NADH + H(+)</text>
        <dbReference type="Rhea" id="RHEA:23444"/>
        <dbReference type="ChEBI" id="CHEBI:15361"/>
        <dbReference type="ChEBI" id="CHEBI:15378"/>
        <dbReference type="ChEBI" id="CHEBI:16651"/>
        <dbReference type="ChEBI" id="CHEBI:57540"/>
        <dbReference type="ChEBI" id="CHEBI:57945"/>
        <dbReference type="EC" id="1.1.1.27"/>
    </reaction>
</comment>
<dbReference type="Gene3D" id="3.40.50.720">
    <property type="entry name" value="NAD(P)-binding Rossmann-like Domain"/>
    <property type="match status" value="1"/>
</dbReference>
<feature type="binding site" evidence="6">
    <location>
        <begin position="126"/>
        <end position="129"/>
    </location>
    <ligand>
        <name>substrate</name>
    </ligand>
</feature>
<name>A0A7W8LLH7_9SPIR</name>
<feature type="binding site" evidence="6">
    <location>
        <position position="16"/>
    </location>
    <ligand>
        <name>NAD(+)</name>
        <dbReference type="ChEBI" id="CHEBI:57540"/>
    </ligand>
</feature>
<feature type="binding site" evidence="6 8">
    <location>
        <position position="37"/>
    </location>
    <ligand>
        <name>NAD(+)</name>
        <dbReference type="ChEBI" id="CHEBI:57540"/>
    </ligand>
</feature>
<dbReference type="InterPro" id="IPR011304">
    <property type="entry name" value="L-lactate_DH"/>
</dbReference>
<dbReference type="GO" id="GO:0006096">
    <property type="term" value="P:glycolytic process"/>
    <property type="evidence" value="ECO:0007669"/>
    <property type="project" value="UniProtKB-UniRule"/>
</dbReference>
<evidence type="ECO:0000259" key="10">
    <source>
        <dbReference type="Pfam" id="PF02866"/>
    </source>
</evidence>
<evidence type="ECO:0000256" key="4">
    <source>
        <dbReference type="ARBA" id="ARBA00023002"/>
    </source>
</evidence>
<dbReference type="EMBL" id="JACHFQ010000002">
    <property type="protein sequence ID" value="MBB5225363.1"/>
    <property type="molecule type" value="Genomic_DNA"/>
</dbReference>
<comment type="function">
    <text evidence="6">Catalyzes the conversion of lactate to pyruvate.</text>
</comment>
<comment type="caution">
    <text evidence="6">Lacks conserved residue(s) required for the propagation of feature annotation.</text>
</comment>
<accession>A0A7W8LLH7</accession>
<evidence type="ECO:0000256" key="2">
    <source>
        <dbReference type="ARBA" id="ARBA00006054"/>
    </source>
</evidence>
<comment type="caution">
    <text evidence="11">The sequence shown here is derived from an EMBL/GenBank/DDBJ whole genome shotgun (WGS) entry which is preliminary data.</text>
</comment>
<dbReference type="CDD" id="cd05291">
    <property type="entry name" value="HicDH_like"/>
    <property type="match status" value="1"/>
</dbReference>
<reference evidence="11 12" key="1">
    <citation type="submission" date="2020-08" db="EMBL/GenBank/DDBJ databases">
        <title>Genomic Encyclopedia of Type Strains, Phase IV (KMG-IV): sequencing the most valuable type-strain genomes for metagenomic binning, comparative biology and taxonomic classification.</title>
        <authorList>
            <person name="Goeker M."/>
        </authorList>
    </citation>
    <scope>NUCLEOTIDE SEQUENCE [LARGE SCALE GENOMIC DNA]</scope>
    <source>
        <strain evidence="11 12">DSM 103462</strain>
    </source>
</reference>
<evidence type="ECO:0000259" key="9">
    <source>
        <dbReference type="Pfam" id="PF00056"/>
    </source>
</evidence>
<dbReference type="Pfam" id="PF02866">
    <property type="entry name" value="Ldh_1_C"/>
    <property type="match status" value="1"/>
</dbReference>
<dbReference type="GO" id="GO:0004459">
    <property type="term" value="F:L-lactate dehydrogenase (NAD+) activity"/>
    <property type="evidence" value="ECO:0007669"/>
    <property type="project" value="UniProtKB-UniRule"/>
</dbReference>
<feature type="binding site" evidence="6">
    <location>
        <position position="68"/>
    </location>
    <ligand>
        <name>NAD(+)</name>
        <dbReference type="ChEBI" id="CHEBI:57540"/>
    </ligand>
</feature>
<feature type="domain" description="Lactate/malate dehydrogenase C-terminal" evidence="10">
    <location>
        <begin position="151"/>
        <end position="316"/>
    </location>
</feature>
<dbReference type="UniPathway" id="UPA00554">
    <property type="reaction ID" value="UER00611"/>
</dbReference>
<comment type="subcellular location">
    <subcellularLocation>
        <location evidence="6">Cytoplasm</location>
    </subcellularLocation>
</comment>
<organism evidence="11 12">
    <name type="scientific">Treponema ruminis</name>
    <dbReference type="NCBI Taxonomy" id="744515"/>
    <lineage>
        <taxon>Bacteria</taxon>
        <taxon>Pseudomonadati</taxon>
        <taxon>Spirochaetota</taxon>
        <taxon>Spirochaetia</taxon>
        <taxon>Spirochaetales</taxon>
        <taxon>Treponemataceae</taxon>
        <taxon>Treponema</taxon>
    </lineage>
</organism>
<feature type="binding site" evidence="6 8">
    <location>
        <begin position="124"/>
        <end position="126"/>
    </location>
    <ligand>
        <name>NAD(+)</name>
        <dbReference type="ChEBI" id="CHEBI:57540"/>
    </ligand>
</feature>
<evidence type="ECO:0000256" key="7">
    <source>
        <dbReference type="PIRSR" id="PIRSR000102-1"/>
    </source>
</evidence>
<evidence type="ECO:0000313" key="12">
    <source>
        <dbReference type="Proteomes" id="UP000518887"/>
    </source>
</evidence>
<feature type="binding site" evidence="8">
    <location>
        <begin position="12"/>
        <end position="17"/>
    </location>
    <ligand>
        <name>NAD(+)</name>
        <dbReference type="ChEBI" id="CHEBI:57540"/>
    </ligand>
</feature>
<keyword evidence="4 6" id="KW-0560">Oxidoreductase</keyword>
<dbReference type="InterPro" id="IPR001557">
    <property type="entry name" value="L-lactate/malate_DH"/>
</dbReference>
<sequence length="320" mass="34539">MAINRRKIGIIGAGHVGSHGGYALISQGLAEEIVYIDIDEKKAAAQALDLYDSSTYLSHHATVRAGNYSDIKDADILIVAAGPLPDMAAGQNDRQQTLGATVEILKDIVPKIKASGFDGIIINISNPADVVAHYIQEKLNWNPRRILSTSTTLDSARVRRAIAEATGYDQKSINAYALSEHGETQFVPWSLVTVAGKPLLELIKEQPERFGKLNLDEIAQTAKKAGWIILGGKGSTEFGIGASIANVVQAIFCDENRILPVSTLLQGEYGYTDVFASVPCRLNNEGVAEVIELKLTEGEKAKFDASVKSMSENYKRALGI</sequence>
<dbReference type="InterPro" id="IPR001236">
    <property type="entry name" value="Lactate/malate_DH_N"/>
</dbReference>
<keyword evidence="6" id="KW-0963">Cytoplasm</keyword>
<dbReference type="PRINTS" id="PR00086">
    <property type="entry name" value="LLDHDRGNASE"/>
</dbReference>
<dbReference type="SUPFAM" id="SSF51735">
    <property type="entry name" value="NAD(P)-binding Rossmann-fold domains"/>
    <property type="match status" value="1"/>
</dbReference>
<dbReference type="Pfam" id="PF00056">
    <property type="entry name" value="Ldh_1_N"/>
    <property type="match status" value="1"/>
</dbReference>
<feature type="binding site" evidence="6">
    <location>
        <begin position="154"/>
        <end position="157"/>
    </location>
    <ligand>
        <name>substrate</name>
    </ligand>
</feature>
<dbReference type="EC" id="1.1.1.27" evidence="3 6"/>
<evidence type="ECO:0000256" key="1">
    <source>
        <dbReference type="ARBA" id="ARBA00004843"/>
    </source>
</evidence>
<keyword evidence="12" id="KW-1185">Reference proteome</keyword>
<dbReference type="Proteomes" id="UP000518887">
    <property type="component" value="Unassembled WGS sequence"/>
</dbReference>
<dbReference type="InterPro" id="IPR015955">
    <property type="entry name" value="Lactate_DH/Glyco_Ohase_4_C"/>
</dbReference>
<feature type="binding site" evidence="6">
    <location>
        <position position="42"/>
    </location>
    <ligand>
        <name>NAD(+)</name>
        <dbReference type="ChEBI" id="CHEBI:57540"/>
    </ligand>
</feature>
<dbReference type="PANTHER" id="PTHR43128:SF31">
    <property type="entry name" value="L-LACTATE DEHYDROGENASE"/>
    <property type="match status" value="1"/>
</dbReference>
<dbReference type="PIRSF" id="PIRSF000102">
    <property type="entry name" value="Lac_mal_DH"/>
    <property type="match status" value="1"/>
</dbReference>
<evidence type="ECO:0000256" key="3">
    <source>
        <dbReference type="ARBA" id="ARBA00012967"/>
    </source>
</evidence>
<evidence type="ECO:0000256" key="5">
    <source>
        <dbReference type="ARBA" id="ARBA00023027"/>
    </source>
</evidence>
<dbReference type="GO" id="GO:0005737">
    <property type="term" value="C:cytoplasm"/>
    <property type="evidence" value="ECO:0007669"/>
    <property type="project" value="UniProtKB-SubCell"/>
</dbReference>
<comment type="subunit">
    <text evidence="6">Homotetramer.</text>
</comment>
<evidence type="ECO:0000256" key="6">
    <source>
        <dbReference type="HAMAP-Rule" id="MF_00488"/>
    </source>
</evidence>
<dbReference type="HAMAP" id="MF_00488">
    <property type="entry name" value="Lactate_dehydrog"/>
    <property type="match status" value="1"/>
</dbReference>
<dbReference type="InterPro" id="IPR036291">
    <property type="entry name" value="NAD(P)-bd_dom_sf"/>
</dbReference>
<dbReference type="RefSeq" id="WP_184657575.1">
    <property type="nucleotide sequence ID" value="NZ_CP031518.1"/>
</dbReference>